<feature type="transmembrane region" description="Helical" evidence="1">
    <location>
        <begin position="305"/>
        <end position="322"/>
    </location>
</feature>
<keyword evidence="1" id="KW-0472">Membrane</keyword>
<comment type="caution">
    <text evidence="2">The sequence shown here is derived from an EMBL/GenBank/DDBJ whole genome shotgun (WGS) entry which is preliminary data.</text>
</comment>
<dbReference type="Pfam" id="PF00344">
    <property type="entry name" value="SecY"/>
    <property type="match status" value="1"/>
</dbReference>
<feature type="transmembrane region" description="Helical" evidence="1">
    <location>
        <begin position="71"/>
        <end position="95"/>
    </location>
</feature>
<dbReference type="GO" id="GO:0015031">
    <property type="term" value="P:protein transport"/>
    <property type="evidence" value="ECO:0007669"/>
    <property type="project" value="InterPro"/>
</dbReference>
<evidence type="ECO:0000313" key="2">
    <source>
        <dbReference type="EMBL" id="OGW97387.1"/>
    </source>
</evidence>
<feature type="transmembrane region" description="Helical" evidence="1">
    <location>
        <begin position="217"/>
        <end position="236"/>
    </location>
</feature>
<dbReference type="PRINTS" id="PR00303">
    <property type="entry name" value="SECYTRNLCASE"/>
</dbReference>
<dbReference type="InterPro" id="IPR023201">
    <property type="entry name" value="SecY_dom_sf"/>
</dbReference>
<proteinExistence type="predicted"/>
<gene>
    <name evidence="2" type="ORF">A3G33_09335</name>
</gene>
<sequence>MTQNHSSFRDLVNFVVRNGEMRNRLLFTAGILILFKLASFIPLPGIDIVSAREFAESSFMQLSKFEYLSKVSVLMLGTAPFLSACLLIQFATAVIRPLRAASFGGEVGRELITRLTILIALILSLIQGLLIGQLLEQPNSFGGGVLVPSPGWGFRLMCMLTMTAATVLIYFAAQAIHRYGIGNGFALMTVLYVPFEFIFAVRKTIAEIQIKMVSIEGFIISGILGILFFVALLLMSKVKERIPLVKNGSDAGEIGVRLTMAGKMPFVLAGVMMMLPSVLSIYRNIPMLDQAYSVITKNGYAEKGLYVLFIFIFTRFYFLLVFDTKYVCSLIHRYGYQIKTAGGHESETKFLSVRLKKMQTGAGLFLTFVFLFPVFAISLAKPENSLILFIRDIGLLLLIGVALDFLAQIKFLKLKYDSGVGKWAVAYTAFDEIEADVKRIFLNGNEIPALIEPLRFSWGLPIRTMVDEYRLYVPGEKVEEARRVLER</sequence>
<name>A0A1G1KWX3_9BACT</name>
<protein>
    <recommendedName>
        <fullName evidence="4">Protein translocase subunit SecY</fullName>
    </recommendedName>
</protein>
<feature type="transmembrane region" description="Helical" evidence="1">
    <location>
        <begin position="25"/>
        <end position="51"/>
    </location>
</feature>
<dbReference type="InterPro" id="IPR002208">
    <property type="entry name" value="SecY/SEC61-alpha"/>
</dbReference>
<evidence type="ECO:0008006" key="4">
    <source>
        <dbReference type="Google" id="ProtNLM"/>
    </source>
</evidence>
<feature type="transmembrane region" description="Helical" evidence="1">
    <location>
        <begin position="115"/>
        <end position="132"/>
    </location>
</feature>
<reference evidence="2 3" key="1">
    <citation type="journal article" date="2016" name="Nat. Commun.">
        <title>Thousands of microbial genomes shed light on interconnected biogeochemical processes in an aquifer system.</title>
        <authorList>
            <person name="Anantharaman K."/>
            <person name="Brown C.T."/>
            <person name="Hug L.A."/>
            <person name="Sharon I."/>
            <person name="Castelle C.J."/>
            <person name="Probst A.J."/>
            <person name="Thomas B.C."/>
            <person name="Singh A."/>
            <person name="Wilkins M.J."/>
            <person name="Karaoz U."/>
            <person name="Brodie E.L."/>
            <person name="Williams K.H."/>
            <person name="Hubbard S.S."/>
            <person name="Banfield J.F."/>
        </authorList>
    </citation>
    <scope>NUCLEOTIDE SEQUENCE [LARGE SCALE GENOMIC DNA]</scope>
</reference>
<evidence type="ECO:0000256" key="1">
    <source>
        <dbReference type="SAM" id="Phobius"/>
    </source>
</evidence>
<keyword evidence="1" id="KW-1133">Transmembrane helix</keyword>
<dbReference type="PIRSF" id="PIRSF004557">
    <property type="entry name" value="SecY"/>
    <property type="match status" value="1"/>
</dbReference>
<keyword evidence="1" id="KW-0812">Transmembrane</keyword>
<dbReference type="AlphaFoldDB" id="A0A1G1KWX3"/>
<accession>A0A1G1KWX3</accession>
<feature type="transmembrane region" description="Helical" evidence="1">
    <location>
        <begin position="266"/>
        <end position="285"/>
    </location>
</feature>
<dbReference type="GO" id="GO:0016020">
    <property type="term" value="C:membrane"/>
    <property type="evidence" value="ECO:0007669"/>
    <property type="project" value="InterPro"/>
</dbReference>
<dbReference type="Gene3D" id="1.10.3370.10">
    <property type="entry name" value="SecY subunit domain"/>
    <property type="match status" value="1"/>
</dbReference>
<feature type="transmembrane region" description="Helical" evidence="1">
    <location>
        <begin position="185"/>
        <end position="205"/>
    </location>
</feature>
<feature type="transmembrane region" description="Helical" evidence="1">
    <location>
        <begin position="152"/>
        <end position="173"/>
    </location>
</feature>
<feature type="transmembrane region" description="Helical" evidence="1">
    <location>
        <begin position="362"/>
        <end position="380"/>
    </location>
</feature>
<evidence type="ECO:0000313" key="3">
    <source>
        <dbReference type="Proteomes" id="UP000178187"/>
    </source>
</evidence>
<dbReference type="Proteomes" id="UP000178187">
    <property type="component" value="Unassembled WGS sequence"/>
</dbReference>
<dbReference type="EMBL" id="MHFR01000042">
    <property type="protein sequence ID" value="OGW97387.1"/>
    <property type="molecule type" value="Genomic_DNA"/>
</dbReference>
<feature type="transmembrane region" description="Helical" evidence="1">
    <location>
        <begin position="386"/>
        <end position="407"/>
    </location>
</feature>
<organism evidence="2 3">
    <name type="scientific">Candidatus Danuiimicrobium aquiferis</name>
    <dbReference type="NCBI Taxonomy" id="1801832"/>
    <lineage>
        <taxon>Bacteria</taxon>
        <taxon>Pseudomonadati</taxon>
        <taxon>Candidatus Omnitrophota</taxon>
        <taxon>Candidatus Danuiimicrobium</taxon>
    </lineage>
</organism>
<dbReference type="SUPFAM" id="SSF103491">
    <property type="entry name" value="Preprotein translocase SecY subunit"/>
    <property type="match status" value="1"/>
</dbReference>